<dbReference type="EMBL" id="LDJX01000005">
    <property type="protein sequence ID" value="KPM31455.1"/>
    <property type="molecule type" value="Genomic_DNA"/>
</dbReference>
<organism evidence="2 3">
    <name type="scientific">Croceitalea dokdonensis DOKDO 023</name>
    <dbReference type="NCBI Taxonomy" id="1300341"/>
    <lineage>
        <taxon>Bacteria</taxon>
        <taxon>Pseudomonadati</taxon>
        <taxon>Bacteroidota</taxon>
        <taxon>Flavobacteriia</taxon>
        <taxon>Flavobacteriales</taxon>
        <taxon>Flavobacteriaceae</taxon>
        <taxon>Croceitalea</taxon>
    </lineage>
</organism>
<dbReference type="InterPro" id="IPR010384">
    <property type="entry name" value="MtfA_fam"/>
</dbReference>
<dbReference type="OrthoDB" id="9786424at2"/>
<dbReference type="RefSeq" id="WP_054559746.1">
    <property type="nucleotide sequence ID" value="NZ_LDJX01000005.1"/>
</dbReference>
<dbReference type="GO" id="GO:0004177">
    <property type="term" value="F:aminopeptidase activity"/>
    <property type="evidence" value="ECO:0007669"/>
    <property type="project" value="TreeGrafter"/>
</dbReference>
<reference evidence="2 3" key="1">
    <citation type="submission" date="2015-09" db="EMBL/GenBank/DDBJ databases">
        <title>Genome sequence of the marine flavobacterium Croceitalea dokdonensis DOKDO 023 that contains proton- and sodium-pumping rhodopsins.</title>
        <authorList>
            <person name="Kwon S.-K."/>
            <person name="Lee H.K."/>
            <person name="Kwak M.-J."/>
            <person name="Kim J.F."/>
        </authorList>
    </citation>
    <scope>NUCLEOTIDE SEQUENCE [LARGE SCALE GENOMIC DNA]</scope>
    <source>
        <strain evidence="2 3">DOKDO 023</strain>
    </source>
</reference>
<proteinExistence type="predicted"/>
<evidence type="ECO:0000313" key="3">
    <source>
        <dbReference type="Proteomes" id="UP000050280"/>
    </source>
</evidence>
<feature type="transmembrane region" description="Helical" evidence="1">
    <location>
        <begin position="7"/>
        <end position="29"/>
    </location>
</feature>
<evidence type="ECO:0000313" key="2">
    <source>
        <dbReference type="EMBL" id="KPM31455.1"/>
    </source>
</evidence>
<dbReference type="InterPro" id="IPR024079">
    <property type="entry name" value="MetalloPept_cat_dom_sf"/>
</dbReference>
<dbReference type="CDD" id="cd20170">
    <property type="entry name" value="Peptidase_M90-like"/>
    <property type="match status" value="1"/>
</dbReference>
<gene>
    <name evidence="2" type="ORF">I595_2722</name>
</gene>
<dbReference type="PANTHER" id="PTHR30164:SF2">
    <property type="entry name" value="PROTEIN MTFA"/>
    <property type="match status" value="1"/>
</dbReference>
<dbReference type="Proteomes" id="UP000050280">
    <property type="component" value="Unassembled WGS sequence"/>
</dbReference>
<name>A0A0P7B0N6_9FLAO</name>
<dbReference type="Gene3D" id="1.10.472.150">
    <property type="entry name" value="Glucose-regulated metallo-peptidase M90, N-terminal domain"/>
    <property type="match status" value="1"/>
</dbReference>
<evidence type="ECO:0000256" key="1">
    <source>
        <dbReference type="SAM" id="Phobius"/>
    </source>
</evidence>
<dbReference type="STRING" id="1300341.I595_2722"/>
<dbReference type="Pfam" id="PF06167">
    <property type="entry name" value="Peptidase_M90"/>
    <property type="match status" value="1"/>
</dbReference>
<keyword evidence="1" id="KW-0472">Membrane</keyword>
<comment type="caution">
    <text evidence="2">The sequence shown here is derived from an EMBL/GenBank/DDBJ whole genome shotgun (WGS) entry which is preliminary data.</text>
</comment>
<evidence type="ECO:0008006" key="4">
    <source>
        <dbReference type="Google" id="ProtNLM"/>
    </source>
</evidence>
<keyword evidence="3" id="KW-1185">Reference proteome</keyword>
<accession>A0A0P7B0N6</accession>
<sequence>MTDIWIDIFAITCLVGVFAYGLYIVYYALGLYDINPFYRPVPLSQEEKEKLRHYFPYLKSMGKGTQTVYFKRVAWFRAKKAFVFKHQVNNQALVKLLLSGAVCYLTIGFRRYKMIRSIHRIVLHPKKYYSNFNRRYHLGEYHPGLKVVALSEDTVHMGFADTTDNRNLAIHEFAHAVYFETKDKNSWEALRFQWGFRELKRLFANEAELKRMMDSGYFRTYGKTNVFEFLSVLTENFVETPEEFMTQFPVVFGIVSKMYNQHPLADAYEHISKNV</sequence>
<dbReference type="GO" id="GO:0008237">
    <property type="term" value="F:metallopeptidase activity"/>
    <property type="evidence" value="ECO:0007669"/>
    <property type="project" value="InterPro"/>
</dbReference>
<protein>
    <recommendedName>
        <fullName evidence="4">Zinc-dependent peptidase</fullName>
    </recommendedName>
</protein>
<dbReference type="GO" id="GO:0005829">
    <property type="term" value="C:cytosol"/>
    <property type="evidence" value="ECO:0007669"/>
    <property type="project" value="TreeGrafter"/>
</dbReference>
<dbReference type="Gene3D" id="3.40.390.10">
    <property type="entry name" value="Collagenase (Catalytic Domain)"/>
    <property type="match status" value="1"/>
</dbReference>
<dbReference type="AlphaFoldDB" id="A0A0P7B0N6"/>
<dbReference type="SUPFAM" id="SSF55486">
    <property type="entry name" value="Metalloproteases ('zincins'), catalytic domain"/>
    <property type="match status" value="1"/>
</dbReference>
<keyword evidence="1" id="KW-1133">Transmembrane helix</keyword>
<feature type="transmembrane region" description="Helical" evidence="1">
    <location>
        <begin position="92"/>
        <end position="110"/>
    </location>
</feature>
<dbReference type="InterPro" id="IPR042252">
    <property type="entry name" value="MtfA_N"/>
</dbReference>
<dbReference type="PANTHER" id="PTHR30164">
    <property type="entry name" value="MTFA PEPTIDASE"/>
    <property type="match status" value="1"/>
</dbReference>
<keyword evidence="1" id="KW-0812">Transmembrane</keyword>